<dbReference type="EMBL" id="JBBNAE010000001">
    <property type="protein sequence ID" value="KAK9155436.1"/>
    <property type="molecule type" value="Genomic_DNA"/>
</dbReference>
<name>A0AAP0KMR3_9MAGN</name>
<proteinExistence type="predicted"/>
<gene>
    <name evidence="1" type="ORF">Sjap_002916</name>
</gene>
<keyword evidence="2" id="KW-1185">Reference proteome</keyword>
<organism evidence="1 2">
    <name type="scientific">Stephania japonica</name>
    <dbReference type="NCBI Taxonomy" id="461633"/>
    <lineage>
        <taxon>Eukaryota</taxon>
        <taxon>Viridiplantae</taxon>
        <taxon>Streptophyta</taxon>
        <taxon>Embryophyta</taxon>
        <taxon>Tracheophyta</taxon>
        <taxon>Spermatophyta</taxon>
        <taxon>Magnoliopsida</taxon>
        <taxon>Ranunculales</taxon>
        <taxon>Menispermaceae</taxon>
        <taxon>Menispermoideae</taxon>
        <taxon>Cissampelideae</taxon>
        <taxon>Stephania</taxon>
    </lineage>
</organism>
<evidence type="ECO:0000313" key="2">
    <source>
        <dbReference type="Proteomes" id="UP001417504"/>
    </source>
</evidence>
<accession>A0AAP0KMR3</accession>
<dbReference type="Proteomes" id="UP001417504">
    <property type="component" value="Unassembled WGS sequence"/>
</dbReference>
<protein>
    <submittedName>
        <fullName evidence="1">Uncharacterized protein</fullName>
    </submittedName>
</protein>
<reference evidence="1 2" key="1">
    <citation type="submission" date="2024-01" db="EMBL/GenBank/DDBJ databases">
        <title>Genome assemblies of Stephania.</title>
        <authorList>
            <person name="Yang L."/>
        </authorList>
    </citation>
    <scope>NUCLEOTIDE SEQUENCE [LARGE SCALE GENOMIC DNA]</scope>
    <source>
        <strain evidence="1">QJT</strain>
        <tissue evidence="1">Leaf</tissue>
    </source>
</reference>
<evidence type="ECO:0000313" key="1">
    <source>
        <dbReference type="EMBL" id="KAK9155436.1"/>
    </source>
</evidence>
<dbReference type="PANTHER" id="PTHR36393">
    <property type="entry name" value="SULFATE ADENYLYLTRANSFERASE SUBUNIT"/>
    <property type="match status" value="1"/>
</dbReference>
<dbReference type="AlphaFoldDB" id="A0AAP0KMR3"/>
<dbReference type="PANTHER" id="PTHR36393:SF1">
    <property type="entry name" value="SULFATE ADENYLYLTRANSFERASE SUBUNIT"/>
    <property type="match status" value="1"/>
</dbReference>
<sequence length="221" mass="24974">MAQLLHFGPPLPTLHHRHRHRRSAALSIHSSLSALPIYSACSNQNPNWASLQLKLKCKGRCSCLFSSDNRREDQARKALEGALGGKKNEFEKWNKEIKKREDMKEMVGGGDAGGGGWFGWGRWFGWSDGEHFWEEAQQASLTILGITLVYLLVAKGELLLAVIFNPLLYSLRWTRNSFTFITSLLLKKMAPAYATVNYTPKEEVISRPSAKENVIRKWGSD</sequence>
<comment type="caution">
    <text evidence="1">The sequence shown here is derived from an EMBL/GenBank/DDBJ whole genome shotgun (WGS) entry which is preliminary data.</text>
</comment>